<gene>
    <name evidence="1" type="ORF">TRFO_39575</name>
</gene>
<evidence type="ECO:0000313" key="1">
    <source>
        <dbReference type="EMBL" id="OHS94245.1"/>
    </source>
</evidence>
<name>A0A1J4J9X5_9EUKA</name>
<dbReference type="GeneID" id="94847436"/>
<protein>
    <submittedName>
        <fullName evidence="1">Uncharacterized protein</fullName>
    </submittedName>
</protein>
<proteinExistence type="predicted"/>
<keyword evidence="2" id="KW-1185">Reference proteome</keyword>
<dbReference type="RefSeq" id="XP_068347382.1">
    <property type="nucleotide sequence ID" value="XM_068512732.1"/>
</dbReference>
<accession>A0A1J4J9X5</accession>
<reference evidence="1" key="1">
    <citation type="submission" date="2016-10" db="EMBL/GenBank/DDBJ databases">
        <authorList>
            <person name="Benchimol M."/>
            <person name="Almeida L.G."/>
            <person name="Vasconcelos A.T."/>
            <person name="Perreira-Neves A."/>
            <person name="Rosa I.A."/>
            <person name="Tasca T."/>
            <person name="Bogo M.R."/>
            <person name="de Souza W."/>
        </authorList>
    </citation>
    <scope>NUCLEOTIDE SEQUENCE [LARGE SCALE GENOMIC DNA]</scope>
    <source>
        <strain evidence="1">K</strain>
    </source>
</reference>
<organism evidence="1 2">
    <name type="scientific">Tritrichomonas foetus</name>
    <dbReference type="NCBI Taxonomy" id="1144522"/>
    <lineage>
        <taxon>Eukaryota</taxon>
        <taxon>Metamonada</taxon>
        <taxon>Parabasalia</taxon>
        <taxon>Tritrichomonadida</taxon>
        <taxon>Tritrichomonadidae</taxon>
        <taxon>Tritrichomonas</taxon>
    </lineage>
</organism>
<dbReference type="AlphaFoldDB" id="A0A1J4J9X5"/>
<comment type="caution">
    <text evidence="1">The sequence shown here is derived from an EMBL/GenBank/DDBJ whole genome shotgun (WGS) entry which is preliminary data.</text>
</comment>
<evidence type="ECO:0000313" key="2">
    <source>
        <dbReference type="Proteomes" id="UP000179807"/>
    </source>
</evidence>
<dbReference type="VEuPathDB" id="TrichDB:TRFO_39575"/>
<sequence>MASDYPDSSLDDYDETPEEFVERFFEITPGFSDFRIDNNISNSSDQVFRIAVEEKDNTINTLEFVNQNYVIPLNLESINPDNFPKNYHLENSHFENTKLNNDLCQANYSNSIEKNSPDINDSNQPYSFEFCDDDNDNPIINMTINEEDLCCEISQNIISTYENSFNETSSCETSFNENSSYETSFNENSSCETSFNENSSCETSFNETSSCETSFNENSSLECLSIDNIHRGCFSTLSLIGNIVNQNHHLIFPQPMGIPIACVGTFTRPTVSRGGLVCRPAGLPVVDCEFQQFKAYLNSRVLQDSNKEMSRSSLHELYNSLKGVLNMPDLSRDEKRNKEKVFYKLFQFRFPVSYLIETFPSQMLLPAILKSGKGKFHSNAP</sequence>
<dbReference type="Proteomes" id="UP000179807">
    <property type="component" value="Unassembled WGS sequence"/>
</dbReference>
<dbReference type="EMBL" id="MLAK01001336">
    <property type="protein sequence ID" value="OHS94245.1"/>
    <property type="molecule type" value="Genomic_DNA"/>
</dbReference>